<organism evidence="2 3">
    <name type="scientific">Rubrivirga litoralis</name>
    <dbReference type="NCBI Taxonomy" id="3075598"/>
    <lineage>
        <taxon>Bacteria</taxon>
        <taxon>Pseudomonadati</taxon>
        <taxon>Rhodothermota</taxon>
        <taxon>Rhodothermia</taxon>
        <taxon>Rhodothermales</taxon>
        <taxon>Rubricoccaceae</taxon>
        <taxon>Rubrivirga</taxon>
    </lineage>
</organism>
<sequence>MLKKTLRAVRDAGGDWLVKLKRNCRRLYAECEAQTDGEPLSVSDTTERTRGRVVRRVVEVYAPPAWHDDWPEVGRVVRVTRSGVRDGEAYERTGLYVTSRTDGAARLAEVVRWHWHVENRVHWCKDALQREDTGGVRSKAGAAVLSLIRGVTLSVLRHNGEWSPTAARSRLASRVREMLSILRT</sequence>
<dbReference type="PANTHER" id="PTHR30298">
    <property type="entry name" value="H REPEAT-ASSOCIATED PREDICTED TRANSPOSASE"/>
    <property type="match status" value="1"/>
</dbReference>
<dbReference type="InterPro" id="IPR047647">
    <property type="entry name" value="ISAs1_transpos"/>
</dbReference>
<accession>A0ABU3BVK0</accession>
<dbReference type="PANTHER" id="PTHR30298:SF0">
    <property type="entry name" value="PROTEIN YBFL-RELATED"/>
    <property type="match status" value="1"/>
</dbReference>
<evidence type="ECO:0000313" key="3">
    <source>
        <dbReference type="Proteomes" id="UP001267426"/>
    </source>
</evidence>
<feature type="domain" description="Transposase IS4-like" evidence="1">
    <location>
        <begin position="3"/>
        <end position="132"/>
    </location>
</feature>
<comment type="caution">
    <text evidence="2">The sequence shown here is derived from an EMBL/GenBank/DDBJ whole genome shotgun (WGS) entry which is preliminary data.</text>
</comment>
<dbReference type="Proteomes" id="UP001267426">
    <property type="component" value="Unassembled WGS sequence"/>
</dbReference>
<reference evidence="2 3" key="1">
    <citation type="submission" date="2023-09" db="EMBL/GenBank/DDBJ databases">
        <authorList>
            <person name="Rey-Velasco X."/>
        </authorList>
    </citation>
    <scope>NUCLEOTIDE SEQUENCE [LARGE SCALE GENOMIC DNA]</scope>
    <source>
        <strain evidence="2 3">F394</strain>
    </source>
</reference>
<dbReference type="Pfam" id="PF01609">
    <property type="entry name" value="DDE_Tnp_1"/>
    <property type="match status" value="1"/>
</dbReference>
<dbReference type="InterPro" id="IPR002559">
    <property type="entry name" value="Transposase_11"/>
</dbReference>
<protein>
    <submittedName>
        <fullName evidence="2">ISAs1 family transposase</fullName>
    </submittedName>
</protein>
<dbReference type="EMBL" id="JAVRHT010000091">
    <property type="protein sequence ID" value="MDT0633312.1"/>
    <property type="molecule type" value="Genomic_DNA"/>
</dbReference>
<dbReference type="InterPro" id="IPR051698">
    <property type="entry name" value="Transposase_11-like"/>
</dbReference>
<evidence type="ECO:0000313" key="2">
    <source>
        <dbReference type="EMBL" id="MDT0633312.1"/>
    </source>
</evidence>
<keyword evidence="3" id="KW-1185">Reference proteome</keyword>
<gene>
    <name evidence="2" type="ORF">RM540_16295</name>
</gene>
<proteinExistence type="predicted"/>
<evidence type="ECO:0000259" key="1">
    <source>
        <dbReference type="Pfam" id="PF01609"/>
    </source>
</evidence>
<dbReference type="NCBIfam" id="NF033564">
    <property type="entry name" value="transpos_ISAs1"/>
    <property type="match status" value="1"/>
</dbReference>
<name>A0ABU3BVK0_9BACT</name>